<dbReference type="Proteomes" id="UP000322084">
    <property type="component" value="Unassembled WGS sequence"/>
</dbReference>
<sequence length="97" mass="10952">MRKLTKEKPDLMWANNLASMGQASLVGYMAAGAFQNLAYFDHIYTVIALSAILLVYVQKQTTEEPVSREFHDNMEKKRFTRHPSIAGRRAKSSSLSS</sequence>
<protein>
    <submittedName>
        <fullName evidence="3">Uncharacterized protein</fullName>
    </submittedName>
</protein>
<dbReference type="EMBL" id="BKCL01000001">
    <property type="protein sequence ID" value="GEQ96451.1"/>
    <property type="molecule type" value="Genomic_DNA"/>
</dbReference>
<keyword evidence="2" id="KW-0472">Membrane</keyword>
<organism evidence="3 4">
    <name type="scientific">Iodidimonas gelatinilytica</name>
    <dbReference type="NCBI Taxonomy" id="1236966"/>
    <lineage>
        <taxon>Bacteria</taxon>
        <taxon>Pseudomonadati</taxon>
        <taxon>Pseudomonadota</taxon>
        <taxon>Alphaproteobacteria</taxon>
        <taxon>Iodidimonadales</taxon>
        <taxon>Iodidimonadaceae</taxon>
        <taxon>Iodidimonas</taxon>
    </lineage>
</organism>
<evidence type="ECO:0000313" key="3">
    <source>
        <dbReference type="EMBL" id="GEQ96451.1"/>
    </source>
</evidence>
<feature type="transmembrane region" description="Helical" evidence="2">
    <location>
        <begin position="12"/>
        <end position="31"/>
    </location>
</feature>
<feature type="compositionally biased region" description="Basic and acidic residues" evidence="1">
    <location>
        <begin position="65"/>
        <end position="77"/>
    </location>
</feature>
<evidence type="ECO:0000256" key="2">
    <source>
        <dbReference type="SAM" id="Phobius"/>
    </source>
</evidence>
<feature type="region of interest" description="Disordered" evidence="1">
    <location>
        <begin position="65"/>
        <end position="97"/>
    </location>
</feature>
<feature type="transmembrane region" description="Helical" evidence="2">
    <location>
        <begin position="37"/>
        <end position="57"/>
    </location>
</feature>
<gene>
    <name evidence="3" type="ORF">JCM17844_00880</name>
</gene>
<dbReference type="RefSeq" id="WP_149999174.1">
    <property type="nucleotide sequence ID" value="NZ_BKCL01000001.1"/>
</dbReference>
<dbReference type="AlphaFoldDB" id="A0A5A7MKC4"/>
<evidence type="ECO:0000256" key="1">
    <source>
        <dbReference type="SAM" id="MobiDB-lite"/>
    </source>
</evidence>
<name>A0A5A7MKC4_9PROT</name>
<keyword evidence="2" id="KW-1133">Transmembrane helix</keyword>
<comment type="caution">
    <text evidence="3">The sequence shown here is derived from an EMBL/GenBank/DDBJ whole genome shotgun (WGS) entry which is preliminary data.</text>
</comment>
<accession>A0A5A7MKC4</accession>
<evidence type="ECO:0000313" key="4">
    <source>
        <dbReference type="Proteomes" id="UP000322084"/>
    </source>
</evidence>
<keyword evidence="2" id="KW-0812">Transmembrane</keyword>
<reference evidence="3 4" key="1">
    <citation type="submission" date="2019-09" db="EMBL/GenBank/DDBJ databases">
        <title>NBRP : Genome information of microbial organism related human and environment.</title>
        <authorList>
            <person name="Hattori M."/>
            <person name="Oshima K."/>
            <person name="Inaba H."/>
            <person name="Suda W."/>
            <person name="Sakamoto M."/>
            <person name="Iino T."/>
            <person name="Kitahara M."/>
            <person name="Oshida Y."/>
            <person name="Iida T."/>
            <person name="Kudo T."/>
            <person name="Itoh T."/>
            <person name="Ohkuma M."/>
        </authorList>
    </citation>
    <scope>NUCLEOTIDE SEQUENCE [LARGE SCALE GENOMIC DNA]</scope>
    <source>
        <strain evidence="3 4">Hi-2</strain>
    </source>
</reference>
<proteinExistence type="predicted"/>